<dbReference type="Pfam" id="PF01167">
    <property type="entry name" value="Tub"/>
    <property type="match status" value="1"/>
</dbReference>
<dbReference type="PANTHER" id="PTHR16517">
    <property type="entry name" value="TUBBY-RELATED"/>
    <property type="match status" value="1"/>
</dbReference>
<dbReference type="InterPro" id="IPR000007">
    <property type="entry name" value="Tubby_C"/>
</dbReference>
<evidence type="ECO:0000256" key="2">
    <source>
        <dbReference type="SAM" id="MobiDB-lite"/>
    </source>
</evidence>
<feature type="compositionally biased region" description="Low complexity" evidence="2">
    <location>
        <begin position="248"/>
        <end position="263"/>
    </location>
</feature>
<feature type="region of interest" description="Disordered" evidence="2">
    <location>
        <begin position="164"/>
        <end position="214"/>
    </location>
</feature>
<feature type="compositionally biased region" description="Basic and acidic residues" evidence="2">
    <location>
        <begin position="1"/>
        <end position="17"/>
    </location>
</feature>
<dbReference type="EMBL" id="MCFG01000017">
    <property type="protein sequence ID" value="ORX86746.1"/>
    <property type="molecule type" value="Genomic_DNA"/>
</dbReference>
<evidence type="ECO:0000313" key="4">
    <source>
        <dbReference type="EMBL" id="ORX86746.1"/>
    </source>
</evidence>
<comment type="caution">
    <text evidence="4">The sequence shown here is derived from an EMBL/GenBank/DDBJ whole genome shotgun (WGS) entry which is preliminary data.</text>
</comment>
<sequence length="650" mass="72915">MSEKENSKDKNNKKENLTEESLSSNDKESNKDETINENEIKKDHSNKVEEISNNKESTSDIPEENHKNYNALLSSNEDKNQLRNSSSQTSLSSLDSSLNSLNLKDLAVIEPLNSDKNEFNITSNTINLTSPISNKAKAVSSTILENASSSVIVNNNTTTSGILHLKNSNSSYSLNEGTSTIKSNSSEHENKKKSKGKSKAKTEEEQEIDNIRNSSSSLTQIDLADEFMGLASSSVVNKNKNKDKSNDNKSNNNNNNNNNNDNTVKNKSDLNRKGKSKYKESKSETNLYKLSYGKGPSAPIEGPYTVFHSSSSSSSLDFLLESAAVASSSHNNDEPPLNINFNHPTHNSHLGNNITNIDDSGSSSDDNNDNNGNNDNGQIDIDRMARTSSSSLLGLRYSQKNLDDILLKPVSYDQSIKCTLIRSKVTNIPVYELYIENTDSTFSLLLYSRKIRVGNHNEYVITRKPFVTNTPEEQDVIGRLKSNFVGTAFVLYDNNKKHVKKDNMEELRAELGAVLYEPNILGFKGPRKMKVITTRLNEQGEFIPCKPRHAKDTLIERSKDPFDREMLVLYNKVPQWNEETQSYVLNFNHRVRIASVKNFQIVNNDDLDYIIMQFGKKKKNIFTLDFRYPFSAILAFAIALTSLDTKIACE</sequence>
<dbReference type="STRING" id="1754192.A0A1Y1XMK5"/>
<feature type="region of interest" description="Disordered" evidence="2">
    <location>
        <begin position="236"/>
        <end position="282"/>
    </location>
</feature>
<evidence type="ECO:0000313" key="5">
    <source>
        <dbReference type="Proteomes" id="UP000193944"/>
    </source>
</evidence>
<feature type="region of interest" description="Disordered" evidence="2">
    <location>
        <begin position="327"/>
        <end position="380"/>
    </location>
</feature>
<reference evidence="4 5" key="2">
    <citation type="submission" date="2016-08" db="EMBL/GenBank/DDBJ databases">
        <title>Pervasive Adenine N6-methylation of Active Genes in Fungi.</title>
        <authorList>
            <consortium name="DOE Joint Genome Institute"/>
            <person name="Mondo S.J."/>
            <person name="Dannebaum R.O."/>
            <person name="Kuo R.C."/>
            <person name="Labutti K."/>
            <person name="Haridas S."/>
            <person name="Kuo A."/>
            <person name="Salamov A."/>
            <person name="Ahrendt S.R."/>
            <person name="Lipzen A."/>
            <person name="Sullivan W."/>
            <person name="Andreopoulos W.B."/>
            <person name="Clum A."/>
            <person name="Lindquist E."/>
            <person name="Daum C."/>
            <person name="Ramamoorthy G.K."/>
            <person name="Gryganskyi A."/>
            <person name="Culley D."/>
            <person name="Magnuson J.K."/>
            <person name="James T.Y."/>
            <person name="O'Malley M.A."/>
            <person name="Stajich J.E."/>
            <person name="Spatafora J.W."/>
            <person name="Visel A."/>
            <person name="Grigoriev I.V."/>
        </authorList>
    </citation>
    <scope>NUCLEOTIDE SEQUENCE [LARGE SCALE GENOMIC DNA]</scope>
    <source>
        <strain evidence="4 5">S4</strain>
    </source>
</reference>
<dbReference type="OrthoDB" id="8775810at2759"/>
<dbReference type="GO" id="GO:0061512">
    <property type="term" value="P:protein localization to cilium"/>
    <property type="evidence" value="ECO:0007669"/>
    <property type="project" value="TreeGrafter"/>
</dbReference>
<feature type="region of interest" description="Disordered" evidence="2">
    <location>
        <begin position="1"/>
        <end position="64"/>
    </location>
</feature>
<keyword evidence="5" id="KW-1185">Reference proteome</keyword>
<dbReference type="Gene3D" id="3.20.90.10">
    <property type="entry name" value="Tubby Protein, Chain A"/>
    <property type="match status" value="1"/>
</dbReference>
<dbReference type="InterPro" id="IPR025659">
    <property type="entry name" value="Tubby-like_C"/>
</dbReference>
<dbReference type="GO" id="GO:0005929">
    <property type="term" value="C:cilium"/>
    <property type="evidence" value="ECO:0007669"/>
    <property type="project" value="TreeGrafter"/>
</dbReference>
<dbReference type="SUPFAM" id="SSF54518">
    <property type="entry name" value="Tubby C-terminal domain-like"/>
    <property type="match status" value="1"/>
</dbReference>
<comment type="similarity">
    <text evidence="1">Belongs to the TUB family.</text>
</comment>
<accession>A0A1Y1XMK5</accession>
<gene>
    <name evidence="4" type="ORF">BCR32DRAFT_289813</name>
</gene>
<reference evidence="4 5" key="1">
    <citation type="submission" date="2016-08" db="EMBL/GenBank/DDBJ databases">
        <title>A Parts List for Fungal Cellulosomes Revealed by Comparative Genomics.</title>
        <authorList>
            <consortium name="DOE Joint Genome Institute"/>
            <person name="Haitjema C.H."/>
            <person name="Gilmore S.P."/>
            <person name="Henske J.K."/>
            <person name="Solomon K.V."/>
            <person name="De Groot R."/>
            <person name="Kuo A."/>
            <person name="Mondo S.J."/>
            <person name="Salamov A.A."/>
            <person name="Labutti K."/>
            <person name="Zhao Z."/>
            <person name="Chiniquy J."/>
            <person name="Barry K."/>
            <person name="Brewer H.M."/>
            <person name="Purvine S.O."/>
            <person name="Wright A.T."/>
            <person name="Boxma B."/>
            <person name="Van Alen T."/>
            <person name="Hackstein J.H."/>
            <person name="Baker S.E."/>
            <person name="Grigoriev I.V."/>
            <person name="O'Malley M.A."/>
        </authorList>
    </citation>
    <scope>NUCLEOTIDE SEQUENCE [LARGE SCALE GENOMIC DNA]</scope>
    <source>
        <strain evidence="4 5">S4</strain>
    </source>
</reference>
<organism evidence="4 5">
    <name type="scientific">Anaeromyces robustus</name>
    <dbReference type="NCBI Taxonomy" id="1754192"/>
    <lineage>
        <taxon>Eukaryota</taxon>
        <taxon>Fungi</taxon>
        <taxon>Fungi incertae sedis</taxon>
        <taxon>Chytridiomycota</taxon>
        <taxon>Chytridiomycota incertae sedis</taxon>
        <taxon>Neocallimastigomycetes</taxon>
        <taxon>Neocallimastigales</taxon>
        <taxon>Neocallimastigaceae</taxon>
        <taxon>Anaeromyces</taxon>
    </lineage>
</organism>
<proteinExistence type="inferred from homology"/>
<evidence type="ECO:0000256" key="1">
    <source>
        <dbReference type="ARBA" id="ARBA00007129"/>
    </source>
</evidence>
<feature type="compositionally biased region" description="Basic and acidic residues" evidence="2">
    <location>
        <begin position="25"/>
        <end position="53"/>
    </location>
</feature>
<feature type="compositionally biased region" description="Low complexity" evidence="2">
    <location>
        <begin position="352"/>
        <end position="379"/>
    </location>
</feature>
<feature type="compositionally biased region" description="Basic and acidic residues" evidence="2">
    <location>
        <begin position="264"/>
        <end position="282"/>
    </location>
</feature>
<feature type="compositionally biased region" description="Polar residues" evidence="2">
    <location>
        <begin position="339"/>
        <end position="351"/>
    </location>
</feature>
<evidence type="ECO:0000259" key="3">
    <source>
        <dbReference type="Pfam" id="PF01167"/>
    </source>
</evidence>
<dbReference type="PANTHER" id="PTHR16517:SF7">
    <property type="entry name" value="PROTEIN KING TUBBY"/>
    <property type="match status" value="1"/>
</dbReference>
<protein>
    <submittedName>
        <fullName evidence="4">Tub-domain-containing protein</fullName>
    </submittedName>
</protein>
<dbReference type="PRINTS" id="PR01573">
    <property type="entry name" value="SUPERTUBBY"/>
</dbReference>
<dbReference type="AlphaFoldDB" id="A0A1Y1XMK5"/>
<dbReference type="Proteomes" id="UP000193944">
    <property type="component" value="Unassembled WGS sequence"/>
</dbReference>
<feature type="domain" description="Tubby C-terminal" evidence="3">
    <location>
        <begin position="407"/>
        <end position="645"/>
    </location>
</feature>
<feature type="compositionally biased region" description="Polar residues" evidence="2">
    <location>
        <begin position="164"/>
        <end position="181"/>
    </location>
</feature>
<name>A0A1Y1XMK5_9FUNG</name>